<keyword evidence="8" id="KW-1185">Reference proteome</keyword>
<dbReference type="OrthoDB" id="9790194at2"/>
<dbReference type="GO" id="GO:0046872">
    <property type="term" value="F:metal ion binding"/>
    <property type="evidence" value="ECO:0007669"/>
    <property type="project" value="UniProtKB-KW"/>
</dbReference>
<evidence type="ECO:0000256" key="2">
    <source>
        <dbReference type="ARBA" id="ARBA00023008"/>
    </source>
</evidence>
<dbReference type="AlphaFoldDB" id="A0A2T5VEI8"/>
<proteinExistence type="inferred from homology"/>
<dbReference type="PROSITE" id="PS51352">
    <property type="entry name" value="THIOREDOXIN_2"/>
    <property type="match status" value="1"/>
</dbReference>
<gene>
    <name evidence="7" type="ORF">C8N35_101211</name>
</gene>
<reference evidence="7 8" key="1">
    <citation type="submission" date="2018-04" db="EMBL/GenBank/DDBJ databases">
        <title>Genomic Encyclopedia of Archaeal and Bacterial Type Strains, Phase II (KMG-II): from individual species to whole genera.</title>
        <authorList>
            <person name="Goeker M."/>
        </authorList>
    </citation>
    <scope>NUCLEOTIDE SEQUENCE [LARGE SCALE GENOMIC DNA]</scope>
    <source>
        <strain evidence="7 8">DSM 23382</strain>
    </source>
</reference>
<dbReference type="EMBL" id="QAYG01000001">
    <property type="protein sequence ID" value="PTW62174.1"/>
    <property type="molecule type" value="Genomic_DNA"/>
</dbReference>
<evidence type="ECO:0000256" key="3">
    <source>
        <dbReference type="PIRSR" id="PIRSR603782-1"/>
    </source>
</evidence>
<evidence type="ECO:0000256" key="4">
    <source>
        <dbReference type="PIRSR" id="PIRSR603782-2"/>
    </source>
</evidence>
<keyword evidence="3" id="KW-0479">Metal-binding</keyword>
<comment type="similarity">
    <text evidence="1">Belongs to the SCO1/2 family.</text>
</comment>
<dbReference type="InterPro" id="IPR036249">
    <property type="entry name" value="Thioredoxin-like_sf"/>
</dbReference>
<dbReference type="FunFam" id="3.40.30.10:FF:000013">
    <property type="entry name" value="Blast:Protein SCO1 homolog, mitochondrial"/>
    <property type="match status" value="1"/>
</dbReference>
<dbReference type="InterPro" id="IPR003782">
    <property type="entry name" value="SCO1/SenC"/>
</dbReference>
<feature type="binding site" evidence="3">
    <location>
        <position position="83"/>
    </location>
    <ligand>
        <name>Cu cation</name>
        <dbReference type="ChEBI" id="CHEBI:23378"/>
    </ligand>
</feature>
<sequence length="206" mass="22277">MSAGKIIRYGAWAAVAALVLVVGGIAAWSYLGKGDGKSLIAPVATIGGPFTLENGKGETVTEADLKDKPTVMFFGYTFCPDVCPTTLAELQGWIEQLGPDADKLHYVFVTVDPERDTPDVMASYVAAFDDHIMPLTGTREQVDKMIKAYRVYARKVPLDDGGYAMDHSAGLYLFNANGHFVGTIAYGEDTDVAMQKLKRLITKAES</sequence>
<keyword evidence="4" id="KW-1015">Disulfide bond</keyword>
<evidence type="ECO:0000313" key="7">
    <source>
        <dbReference type="EMBL" id="PTW62174.1"/>
    </source>
</evidence>
<dbReference type="InterPro" id="IPR013766">
    <property type="entry name" value="Thioredoxin_domain"/>
</dbReference>
<feature type="binding site" evidence="3">
    <location>
        <position position="167"/>
    </location>
    <ligand>
        <name>Cu cation</name>
        <dbReference type="ChEBI" id="CHEBI:23378"/>
    </ligand>
</feature>
<dbReference type="Proteomes" id="UP000244081">
    <property type="component" value="Unassembled WGS sequence"/>
</dbReference>
<dbReference type="CDD" id="cd02968">
    <property type="entry name" value="SCO"/>
    <property type="match status" value="1"/>
</dbReference>
<dbReference type="SUPFAM" id="SSF52833">
    <property type="entry name" value="Thioredoxin-like"/>
    <property type="match status" value="1"/>
</dbReference>
<evidence type="ECO:0000259" key="6">
    <source>
        <dbReference type="PROSITE" id="PS51352"/>
    </source>
</evidence>
<dbReference type="PANTHER" id="PTHR12151">
    <property type="entry name" value="ELECTRON TRANSPORT PROTIN SCO1/SENC FAMILY MEMBER"/>
    <property type="match status" value="1"/>
</dbReference>
<dbReference type="Pfam" id="PF02630">
    <property type="entry name" value="SCO1-SenC"/>
    <property type="match status" value="1"/>
</dbReference>
<dbReference type="RefSeq" id="WP_107987778.1">
    <property type="nucleotide sequence ID" value="NZ_QAYG01000001.1"/>
</dbReference>
<feature type="transmembrane region" description="Helical" evidence="5">
    <location>
        <begin position="6"/>
        <end position="31"/>
    </location>
</feature>
<evidence type="ECO:0000313" key="8">
    <source>
        <dbReference type="Proteomes" id="UP000244081"/>
    </source>
</evidence>
<evidence type="ECO:0000256" key="1">
    <source>
        <dbReference type="ARBA" id="ARBA00010996"/>
    </source>
</evidence>
<keyword evidence="5" id="KW-0472">Membrane</keyword>
<evidence type="ECO:0000256" key="5">
    <source>
        <dbReference type="SAM" id="Phobius"/>
    </source>
</evidence>
<feature type="disulfide bond" description="Redox-active" evidence="4">
    <location>
        <begin position="79"/>
        <end position="83"/>
    </location>
</feature>
<dbReference type="PANTHER" id="PTHR12151:SF25">
    <property type="entry name" value="LINALOOL DEHYDRATASE_ISOMERASE DOMAIN-CONTAINING PROTEIN"/>
    <property type="match status" value="1"/>
</dbReference>
<feature type="binding site" evidence="3">
    <location>
        <position position="79"/>
    </location>
    <ligand>
        <name>Cu cation</name>
        <dbReference type="ChEBI" id="CHEBI:23378"/>
    </ligand>
</feature>
<organism evidence="7 8">
    <name type="scientific">Breoghania corrubedonensis</name>
    <dbReference type="NCBI Taxonomy" id="665038"/>
    <lineage>
        <taxon>Bacteria</taxon>
        <taxon>Pseudomonadati</taxon>
        <taxon>Pseudomonadota</taxon>
        <taxon>Alphaproteobacteria</taxon>
        <taxon>Hyphomicrobiales</taxon>
        <taxon>Stappiaceae</taxon>
        <taxon>Breoghania</taxon>
    </lineage>
</organism>
<keyword evidence="5" id="KW-0812">Transmembrane</keyword>
<keyword evidence="2 3" id="KW-0186">Copper</keyword>
<protein>
    <submittedName>
        <fullName evidence="7">Protein SCO1/2</fullName>
    </submittedName>
</protein>
<name>A0A2T5VEI8_9HYPH</name>
<dbReference type="Gene3D" id="3.40.30.10">
    <property type="entry name" value="Glutaredoxin"/>
    <property type="match status" value="1"/>
</dbReference>
<comment type="caution">
    <text evidence="7">The sequence shown here is derived from an EMBL/GenBank/DDBJ whole genome shotgun (WGS) entry which is preliminary data.</text>
</comment>
<keyword evidence="5" id="KW-1133">Transmembrane helix</keyword>
<accession>A0A2T5VEI8</accession>
<feature type="domain" description="Thioredoxin" evidence="6">
    <location>
        <begin position="41"/>
        <end position="206"/>
    </location>
</feature>